<evidence type="ECO:0000256" key="1">
    <source>
        <dbReference type="ARBA" id="ARBA00006484"/>
    </source>
</evidence>
<dbReference type="InterPro" id="IPR002347">
    <property type="entry name" value="SDR_fam"/>
</dbReference>
<dbReference type="PRINTS" id="PR00081">
    <property type="entry name" value="GDHRDH"/>
</dbReference>
<protein>
    <submittedName>
        <fullName evidence="4">Oxidoreductase</fullName>
    </submittedName>
</protein>
<keyword evidence="2" id="KW-0560">Oxidoreductase</keyword>
<dbReference type="Proteomes" id="UP000188929">
    <property type="component" value="Unassembled WGS sequence"/>
</dbReference>
<dbReference type="PRINTS" id="PR00080">
    <property type="entry name" value="SDRFAMILY"/>
</dbReference>
<dbReference type="PROSITE" id="PS00061">
    <property type="entry name" value="ADH_SHORT"/>
    <property type="match status" value="1"/>
</dbReference>
<organism evidence="4 5">
    <name type="scientific">Pseudofrankia asymbiotica</name>
    <dbReference type="NCBI Taxonomy" id="1834516"/>
    <lineage>
        <taxon>Bacteria</taxon>
        <taxon>Bacillati</taxon>
        <taxon>Actinomycetota</taxon>
        <taxon>Actinomycetes</taxon>
        <taxon>Frankiales</taxon>
        <taxon>Frankiaceae</taxon>
        <taxon>Pseudofrankia</taxon>
    </lineage>
</organism>
<keyword evidence="5" id="KW-1185">Reference proteome</keyword>
<gene>
    <name evidence="4" type="ORF">BL253_01820</name>
</gene>
<evidence type="ECO:0000313" key="4">
    <source>
        <dbReference type="EMBL" id="ONH33344.1"/>
    </source>
</evidence>
<dbReference type="EMBL" id="MOMC01000005">
    <property type="protein sequence ID" value="ONH33344.1"/>
    <property type="molecule type" value="Genomic_DNA"/>
</dbReference>
<comment type="caution">
    <text evidence="4">The sequence shown here is derived from an EMBL/GenBank/DDBJ whole genome shotgun (WGS) entry which is preliminary data.</text>
</comment>
<dbReference type="GO" id="GO:0016491">
    <property type="term" value="F:oxidoreductase activity"/>
    <property type="evidence" value="ECO:0007669"/>
    <property type="project" value="UniProtKB-KW"/>
</dbReference>
<dbReference type="Gene3D" id="3.40.50.720">
    <property type="entry name" value="NAD(P)-binding Rossmann-like Domain"/>
    <property type="match status" value="1"/>
</dbReference>
<accession>A0A1V2IJI1</accession>
<sequence>MTFTIDLGERTALVTGGGQGVGRATCLSLAAAGARVLVNDFVPDRADEVVKEIEAAGGVALARPFDVSDYAAVTAAIGADTVDILVNNAGNAGPGGWDVKNPAGGSKGVSVSVGAFATTEPADWDRYFAVNLYGVLNCTRVALPNMLAAGEGRVITIVSDAGRVGEANMAPYSAAKAGAAGFMRALAREVGGKGITVNSVALSTVDTLGLEEMARESAELADRLRRQLKRYMVPRLGRPDDVAGLVTFLASPLASWITGQTYPVNGGYSVSA</sequence>
<dbReference type="InterPro" id="IPR036291">
    <property type="entry name" value="NAD(P)-bd_dom_sf"/>
</dbReference>
<dbReference type="STRING" id="1834516.BL253_01820"/>
<dbReference type="InterPro" id="IPR050259">
    <property type="entry name" value="SDR"/>
</dbReference>
<dbReference type="RefSeq" id="WP_076812980.1">
    <property type="nucleotide sequence ID" value="NZ_MOMC01000005.1"/>
</dbReference>
<name>A0A1V2IJI1_9ACTN</name>
<comment type="similarity">
    <text evidence="1 3">Belongs to the short-chain dehydrogenases/reductases (SDR) family.</text>
</comment>
<dbReference type="OrthoDB" id="7064009at2"/>
<evidence type="ECO:0000256" key="3">
    <source>
        <dbReference type="RuleBase" id="RU000363"/>
    </source>
</evidence>
<dbReference type="InterPro" id="IPR020904">
    <property type="entry name" value="Sc_DH/Rdtase_CS"/>
</dbReference>
<dbReference type="AlphaFoldDB" id="A0A1V2IJI1"/>
<evidence type="ECO:0000256" key="2">
    <source>
        <dbReference type="ARBA" id="ARBA00023002"/>
    </source>
</evidence>
<dbReference type="GO" id="GO:0032787">
    <property type="term" value="P:monocarboxylic acid metabolic process"/>
    <property type="evidence" value="ECO:0007669"/>
    <property type="project" value="UniProtKB-ARBA"/>
</dbReference>
<dbReference type="PANTHER" id="PTHR42879:SF2">
    <property type="entry name" value="3-OXOACYL-[ACYL-CARRIER-PROTEIN] REDUCTASE FABG"/>
    <property type="match status" value="1"/>
</dbReference>
<reference evidence="5" key="1">
    <citation type="submission" date="2016-10" db="EMBL/GenBank/DDBJ databases">
        <title>Frankia sp. NRRL B-16386 Genome sequencing.</title>
        <authorList>
            <person name="Ghodhbane-Gtari F."/>
            <person name="Swanson E."/>
            <person name="Gueddou A."/>
            <person name="Hezbri K."/>
            <person name="Ktari K."/>
            <person name="Nouioui I."/>
            <person name="Morris K."/>
            <person name="Simpson S."/>
            <person name="Abebe-Akele F."/>
            <person name="Thomas K."/>
            <person name="Gtari M."/>
            <person name="Tisa L.S."/>
        </authorList>
    </citation>
    <scope>NUCLEOTIDE SEQUENCE [LARGE SCALE GENOMIC DNA]</scope>
    <source>
        <strain evidence="5">NRRL B-16386</strain>
    </source>
</reference>
<dbReference type="SUPFAM" id="SSF51735">
    <property type="entry name" value="NAD(P)-binding Rossmann-fold domains"/>
    <property type="match status" value="1"/>
</dbReference>
<dbReference type="FunFam" id="3.40.50.720:FF:000173">
    <property type="entry name" value="3-oxoacyl-[acyl-carrier protein] reductase"/>
    <property type="match status" value="1"/>
</dbReference>
<evidence type="ECO:0000313" key="5">
    <source>
        <dbReference type="Proteomes" id="UP000188929"/>
    </source>
</evidence>
<dbReference type="Pfam" id="PF00106">
    <property type="entry name" value="adh_short"/>
    <property type="match status" value="1"/>
</dbReference>
<proteinExistence type="inferred from homology"/>
<dbReference type="PANTHER" id="PTHR42879">
    <property type="entry name" value="3-OXOACYL-(ACYL-CARRIER-PROTEIN) REDUCTASE"/>
    <property type="match status" value="1"/>
</dbReference>